<dbReference type="InterPro" id="IPR051906">
    <property type="entry name" value="TolC-like"/>
</dbReference>
<proteinExistence type="inferred from homology"/>
<keyword evidence="3" id="KW-0813">Transport</keyword>
<accession>A0ABW9GRD8</accession>
<dbReference type="InterPro" id="IPR010130">
    <property type="entry name" value="T1SS_OMP_TolC"/>
</dbReference>
<evidence type="ECO:0000256" key="1">
    <source>
        <dbReference type="ARBA" id="ARBA00004442"/>
    </source>
</evidence>
<protein>
    <submittedName>
        <fullName evidence="9">TolC family outer membrane protein</fullName>
    </submittedName>
</protein>
<keyword evidence="6" id="KW-0472">Membrane</keyword>
<evidence type="ECO:0000256" key="7">
    <source>
        <dbReference type="ARBA" id="ARBA00023237"/>
    </source>
</evidence>
<evidence type="ECO:0000256" key="8">
    <source>
        <dbReference type="SAM" id="SignalP"/>
    </source>
</evidence>
<keyword evidence="4" id="KW-1134">Transmembrane beta strand</keyword>
<feature type="chain" id="PRO_5045970863" evidence="8">
    <location>
        <begin position="23"/>
        <end position="439"/>
    </location>
</feature>
<evidence type="ECO:0000256" key="3">
    <source>
        <dbReference type="ARBA" id="ARBA00022448"/>
    </source>
</evidence>
<comment type="similarity">
    <text evidence="2">Belongs to the outer membrane factor (OMF) (TC 1.B.17) family.</text>
</comment>
<evidence type="ECO:0000256" key="2">
    <source>
        <dbReference type="ARBA" id="ARBA00007613"/>
    </source>
</evidence>
<comment type="caution">
    <text evidence="9">The sequence shown here is derived from an EMBL/GenBank/DDBJ whole genome shotgun (WGS) entry which is preliminary data.</text>
</comment>
<evidence type="ECO:0000313" key="10">
    <source>
        <dbReference type="Proteomes" id="UP001630969"/>
    </source>
</evidence>
<dbReference type="Pfam" id="PF02321">
    <property type="entry name" value="OEP"/>
    <property type="match status" value="2"/>
</dbReference>
<name>A0ABW9GRD8_9GAMM</name>
<evidence type="ECO:0000256" key="5">
    <source>
        <dbReference type="ARBA" id="ARBA00022692"/>
    </source>
</evidence>
<comment type="subcellular location">
    <subcellularLocation>
        <location evidence="1">Cell outer membrane</location>
    </subcellularLocation>
</comment>
<keyword evidence="8" id="KW-0732">Signal</keyword>
<evidence type="ECO:0000256" key="4">
    <source>
        <dbReference type="ARBA" id="ARBA00022452"/>
    </source>
</evidence>
<dbReference type="Proteomes" id="UP001630969">
    <property type="component" value="Unassembled WGS sequence"/>
</dbReference>
<dbReference type="PANTHER" id="PTHR30026:SF22">
    <property type="entry name" value="OUTER MEMBRANE EFFLUX PROTEIN"/>
    <property type="match status" value="1"/>
</dbReference>
<evidence type="ECO:0000313" key="9">
    <source>
        <dbReference type="EMBL" id="MFM4893696.1"/>
    </source>
</evidence>
<dbReference type="PANTHER" id="PTHR30026">
    <property type="entry name" value="OUTER MEMBRANE PROTEIN TOLC"/>
    <property type="match status" value="1"/>
</dbReference>
<dbReference type="GeneID" id="97220943"/>
<reference evidence="9 10" key="1">
    <citation type="submission" date="2024-09" db="EMBL/GenBank/DDBJ databases">
        <title>Aeromonas strains Genome sequencing and assembly.</title>
        <authorList>
            <person name="Hu X."/>
            <person name="Tang B."/>
        </authorList>
    </citation>
    <scope>NUCLEOTIDE SEQUENCE [LARGE SCALE GENOMIC DNA]</scope>
    <source>
        <strain evidence="9 10">NB23SCDHY001</strain>
    </source>
</reference>
<organism evidence="9 10">
    <name type="scientific">Aeromonas bivalvium</name>
    <dbReference type="NCBI Taxonomy" id="440079"/>
    <lineage>
        <taxon>Bacteria</taxon>
        <taxon>Pseudomonadati</taxon>
        <taxon>Pseudomonadota</taxon>
        <taxon>Gammaproteobacteria</taxon>
        <taxon>Aeromonadales</taxon>
        <taxon>Aeromonadaceae</taxon>
        <taxon>Aeromonas</taxon>
    </lineage>
</organism>
<dbReference type="RefSeq" id="WP_041996570.1">
    <property type="nucleotide sequence ID" value="NZ_CDBT01000020.1"/>
</dbReference>
<keyword evidence="7" id="KW-0998">Cell outer membrane</keyword>
<keyword evidence="10" id="KW-1185">Reference proteome</keyword>
<gene>
    <name evidence="9" type="ORF">ACEUDJ_12550</name>
</gene>
<dbReference type="Gene3D" id="1.20.1600.10">
    <property type="entry name" value="Outer membrane efflux proteins (OEP)"/>
    <property type="match status" value="1"/>
</dbReference>
<dbReference type="NCBIfam" id="TIGR01844">
    <property type="entry name" value="type_I_sec_TolC"/>
    <property type="match status" value="1"/>
</dbReference>
<dbReference type="SUPFAM" id="SSF56954">
    <property type="entry name" value="Outer membrane efflux proteins (OEP)"/>
    <property type="match status" value="1"/>
</dbReference>
<dbReference type="EMBL" id="JBGXBU010000004">
    <property type="protein sequence ID" value="MFM4893696.1"/>
    <property type="molecule type" value="Genomic_DNA"/>
</dbReference>
<keyword evidence="5" id="KW-0812">Transmembrane</keyword>
<dbReference type="InterPro" id="IPR003423">
    <property type="entry name" value="OMP_efflux"/>
</dbReference>
<evidence type="ECO:0000256" key="6">
    <source>
        <dbReference type="ARBA" id="ARBA00023136"/>
    </source>
</evidence>
<sequence>MKKTIVAMIVSGAIFLPGLAQAQSLEQSVAQTLATHPKIKEAFDLYQARMYQHDGAKGGYYPTVDLRAGVGYEETDSPTTRVGGPGIDDTLTRKEAGLSLRQMLFDGFDVSSNVSRTKAEANAQRLAMISEAENTALRTAEVYLNMLRQQEILELSKDNLATHEQIRSDISKRTDSGLGSTADQTQIEGRVARAYANQAAAENNYRDAESEFIRVVNETPRDLVQPVPDASLMPATIETALKTATEAHPTLLSSLQDIEAAKYQHEGSKSGFYPNVAIEVDKNWNEDIDAIKGRNDDLTAMVRMRYNLFRGGSDLAESKATSALYSQAKDIHLNAFRQVEEGTRLAWNAKQSLDQQKIYLQQHVDASYDTVQAYKKQFGLGQRTLLDVLNTENELFEARRSYINAQYDSLLADYRILNATGSLLSAMQVQPPAEWQAKN</sequence>
<feature type="signal peptide" evidence="8">
    <location>
        <begin position="1"/>
        <end position="22"/>
    </location>
</feature>